<dbReference type="RefSeq" id="XP_033569447.1">
    <property type="nucleotide sequence ID" value="XM_033721376.1"/>
</dbReference>
<keyword evidence="3" id="KW-0813">Transport</keyword>
<dbReference type="EMBL" id="MU003723">
    <property type="protein sequence ID" value="KAF2802483.1"/>
    <property type="molecule type" value="Genomic_DNA"/>
</dbReference>
<dbReference type="GO" id="GO:0035673">
    <property type="term" value="F:oligopeptide transmembrane transporter activity"/>
    <property type="evidence" value="ECO:0007669"/>
    <property type="project" value="InterPro"/>
</dbReference>
<gene>
    <name evidence="8 10" type="ORF">BDZ99DRAFT_468932</name>
</gene>
<reference evidence="10" key="3">
    <citation type="submission" date="2025-04" db="UniProtKB">
        <authorList>
            <consortium name="RefSeq"/>
        </authorList>
    </citation>
    <scope>IDENTIFICATION</scope>
    <source>
        <strain evidence="10">CBS 304.34</strain>
    </source>
</reference>
<dbReference type="AlphaFoldDB" id="A0A6A6Y1U4"/>
<protein>
    <submittedName>
        <fullName evidence="8 10">Uncharacterized protein</fullName>
    </submittedName>
</protein>
<evidence type="ECO:0000256" key="7">
    <source>
        <dbReference type="SAM" id="Phobius"/>
    </source>
</evidence>
<keyword evidence="4 7" id="KW-0812">Transmembrane</keyword>
<accession>A0A6A6Y1U4</accession>
<proteinExistence type="inferred from homology"/>
<reference evidence="10" key="2">
    <citation type="submission" date="2020-04" db="EMBL/GenBank/DDBJ databases">
        <authorList>
            <consortium name="NCBI Genome Project"/>
        </authorList>
    </citation>
    <scope>NUCLEOTIDE SEQUENCE</scope>
    <source>
        <strain evidence="10">CBS 304.34</strain>
    </source>
</reference>
<dbReference type="Pfam" id="PF03169">
    <property type="entry name" value="OPT"/>
    <property type="match status" value="1"/>
</dbReference>
<evidence type="ECO:0000256" key="6">
    <source>
        <dbReference type="ARBA" id="ARBA00023136"/>
    </source>
</evidence>
<dbReference type="GO" id="GO:0016020">
    <property type="term" value="C:membrane"/>
    <property type="evidence" value="ECO:0007669"/>
    <property type="project" value="UniProtKB-SubCell"/>
</dbReference>
<dbReference type="OrthoDB" id="627262at2759"/>
<evidence type="ECO:0000256" key="1">
    <source>
        <dbReference type="ARBA" id="ARBA00004141"/>
    </source>
</evidence>
<comment type="subcellular location">
    <subcellularLocation>
        <location evidence="1">Membrane</location>
        <topology evidence="1">Multi-pass membrane protein</topology>
    </subcellularLocation>
</comment>
<feature type="transmembrane region" description="Helical" evidence="7">
    <location>
        <begin position="91"/>
        <end position="114"/>
    </location>
</feature>
<evidence type="ECO:0000256" key="4">
    <source>
        <dbReference type="ARBA" id="ARBA00022692"/>
    </source>
</evidence>
<name>A0A6A6Y1U4_9PEZI</name>
<evidence type="ECO:0000313" key="10">
    <source>
        <dbReference type="RefSeq" id="XP_033569447.1"/>
    </source>
</evidence>
<reference evidence="8 10" key="1">
    <citation type="journal article" date="2020" name="Stud. Mycol.">
        <title>101 Dothideomycetes genomes: a test case for predicting lifestyles and emergence of pathogens.</title>
        <authorList>
            <person name="Haridas S."/>
            <person name="Albert R."/>
            <person name="Binder M."/>
            <person name="Bloem J."/>
            <person name="Labutti K."/>
            <person name="Salamov A."/>
            <person name="Andreopoulos B."/>
            <person name="Baker S."/>
            <person name="Barry K."/>
            <person name="Bills G."/>
            <person name="Bluhm B."/>
            <person name="Cannon C."/>
            <person name="Castanera R."/>
            <person name="Culley D."/>
            <person name="Daum C."/>
            <person name="Ezra D."/>
            <person name="Gonzalez J."/>
            <person name="Henrissat B."/>
            <person name="Kuo A."/>
            <person name="Liang C."/>
            <person name="Lipzen A."/>
            <person name="Lutzoni F."/>
            <person name="Magnuson J."/>
            <person name="Mondo S."/>
            <person name="Nolan M."/>
            <person name="Ohm R."/>
            <person name="Pangilinan J."/>
            <person name="Park H.-J."/>
            <person name="Ramirez L."/>
            <person name="Alfaro M."/>
            <person name="Sun H."/>
            <person name="Tritt A."/>
            <person name="Yoshinaga Y."/>
            <person name="Zwiers L.-H."/>
            <person name="Turgeon B."/>
            <person name="Goodwin S."/>
            <person name="Spatafora J."/>
            <person name="Crous P."/>
            <person name="Grigoriev I."/>
        </authorList>
    </citation>
    <scope>NUCLEOTIDE SEQUENCE</scope>
    <source>
        <strain evidence="8 10">CBS 304.34</strain>
    </source>
</reference>
<keyword evidence="9" id="KW-1185">Reference proteome</keyword>
<comment type="similarity">
    <text evidence="2">Belongs to the oligopeptide OPT transporter family.</text>
</comment>
<organism evidence="8">
    <name type="scientific">Mytilinidion resinicola</name>
    <dbReference type="NCBI Taxonomy" id="574789"/>
    <lineage>
        <taxon>Eukaryota</taxon>
        <taxon>Fungi</taxon>
        <taxon>Dikarya</taxon>
        <taxon>Ascomycota</taxon>
        <taxon>Pezizomycotina</taxon>
        <taxon>Dothideomycetes</taxon>
        <taxon>Pleosporomycetidae</taxon>
        <taxon>Mytilinidiales</taxon>
        <taxon>Mytilinidiaceae</taxon>
        <taxon>Mytilinidion</taxon>
    </lineage>
</organism>
<evidence type="ECO:0000256" key="2">
    <source>
        <dbReference type="ARBA" id="ARBA00008807"/>
    </source>
</evidence>
<feature type="transmembrane region" description="Helical" evidence="7">
    <location>
        <begin position="53"/>
        <end position="79"/>
    </location>
</feature>
<evidence type="ECO:0000313" key="8">
    <source>
        <dbReference type="EMBL" id="KAF2802483.1"/>
    </source>
</evidence>
<dbReference type="GeneID" id="54462269"/>
<keyword evidence="6 7" id="KW-0472">Membrane</keyword>
<evidence type="ECO:0000256" key="3">
    <source>
        <dbReference type="ARBA" id="ARBA00022448"/>
    </source>
</evidence>
<evidence type="ECO:0000256" key="5">
    <source>
        <dbReference type="ARBA" id="ARBA00022989"/>
    </source>
</evidence>
<dbReference type="InterPro" id="IPR004813">
    <property type="entry name" value="OPT"/>
</dbReference>
<feature type="transmembrane region" description="Helical" evidence="7">
    <location>
        <begin position="20"/>
        <end position="41"/>
    </location>
</feature>
<dbReference type="Proteomes" id="UP000504636">
    <property type="component" value="Unplaced"/>
</dbReference>
<keyword evidence="5 7" id="KW-1133">Transmembrane helix</keyword>
<evidence type="ECO:0000313" key="9">
    <source>
        <dbReference type="Proteomes" id="UP000504636"/>
    </source>
</evidence>
<sequence>MPSYGLHQHLAYGRGLPPGVFVFALTGFIISALFAVIRIAAEGKKWTEQIPSGIAIGIGIYILPMYTIPQVLGGLAHYLCKKIFRTGELSVITIAVGLVLGQSLVNIITLLLGLTSIPRS</sequence>